<keyword evidence="1" id="KW-0812">Transmembrane</keyword>
<evidence type="ECO:0000313" key="4">
    <source>
        <dbReference type="EMBL" id="QAV20880.1"/>
    </source>
</evidence>
<dbReference type="InterPro" id="IPR002931">
    <property type="entry name" value="Transglutaminase-like"/>
</dbReference>
<feature type="transmembrane region" description="Helical" evidence="1">
    <location>
        <begin position="147"/>
        <end position="179"/>
    </location>
</feature>
<dbReference type="OrthoDB" id="1817605at2"/>
<dbReference type="PANTHER" id="PTHR33490">
    <property type="entry name" value="BLR5614 PROTEIN-RELATED"/>
    <property type="match status" value="1"/>
</dbReference>
<feature type="transmembrane region" description="Helical" evidence="1">
    <location>
        <begin position="105"/>
        <end position="127"/>
    </location>
</feature>
<dbReference type="EMBL" id="CP026520">
    <property type="protein sequence ID" value="QAV20880.1"/>
    <property type="molecule type" value="Genomic_DNA"/>
</dbReference>
<feature type="transmembrane region" description="Helical" evidence="1">
    <location>
        <begin position="12"/>
        <end position="30"/>
    </location>
</feature>
<keyword evidence="1" id="KW-1133">Transmembrane helix</keyword>
<dbReference type="PANTHER" id="PTHR33490:SF3">
    <property type="entry name" value="CONSERVED INTEGRAL MEMBRANE PROTEIN"/>
    <property type="match status" value="1"/>
</dbReference>
<evidence type="ECO:0000313" key="3">
    <source>
        <dbReference type="EMBL" id="MCY9599363.1"/>
    </source>
</evidence>
<name>A0A410X2N8_9BACL</name>
<dbReference type="SMART" id="SM00460">
    <property type="entry name" value="TGc"/>
    <property type="match status" value="1"/>
</dbReference>
<keyword evidence="4" id="KW-0378">Hydrolase</keyword>
<dbReference type="Pfam" id="PF01841">
    <property type="entry name" value="Transglut_core"/>
    <property type="match status" value="1"/>
</dbReference>
<proteinExistence type="predicted"/>
<reference evidence="3 6" key="2">
    <citation type="submission" date="2022-05" db="EMBL/GenBank/DDBJ databases">
        <title>Genome Sequencing of Bee-Associated Microbes.</title>
        <authorList>
            <person name="Dunlap C."/>
        </authorList>
    </citation>
    <scope>NUCLEOTIDE SEQUENCE [LARGE SCALE GENOMIC DNA]</scope>
    <source>
        <strain evidence="3 6">NRRL B-23120</strain>
    </source>
</reference>
<evidence type="ECO:0000313" key="5">
    <source>
        <dbReference type="Proteomes" id="UP000288943"/>
    </source>
</evidence>
<gene>
    <name evidence="3" type="ORF">M5X16_26835</name>
    <name evidence="4" type="ORF">PC41400_25620</name>
</gene>
<dbReference type="GO" id="GO:0008233">
    <property type="term" value="F:peptidase activity"/>
    <property type="evidence" value="ECO:0007669"/>
    <property type="project" value="UniProtKB-KW"/>
</dbReference>
<dbReference type="Proteomes" id="UP001527202">
    <property type="component" value="Unassembled WGS sequence"/>
</dbReference>
<evidence type="ECO:0000259" key="2">
    <source>
        <dbReference type="SMART" id="SM00460"/>
    </source>
</evidence>
<dbReference type="GO" id="GO:0006508">
    <property type="term" value="P:proteolysis"/>
    <property type="evidence" value="ECO:0007669"/>
    <property type="project" value="UniProtKB-KW"/>
</dbReference>
<reference evidence="4 5" key="1">
    <citation type="submission" date="2018-01" db="EMBL/GenBank/DDBJ databases">
        <title>The whole genome sequencing and assembly of Paenibacillus chitinolyticus KCCM 41400 strain.</title>
        <authorList>
            <person name="Kim J.-Y."/>
            <person name="Park M.-K."/>
            <person name="Lee Y.-J."/>
            <person name="Yi H."/>
            <person name="Bahn Y.-S."/>
            <person name="Kim J.F."/>
            <person name="Lee D.-W."/>
        </authorList>
    </citation>
    <scope>NUCLEOTIDE SEQUENCE [LARGE SCALE GENOMIC DNA]</scope>
    <source>
        <strain evidence="4 5">KCCM 41400</strain>
    </source>
</reference>
<dbReference type="EMBL" id="JAMDMJ010000042">
    <property type="protein sequence ID" value="MCY9599363.1"/>
    <property type="molecule type" value="Genomic_DNA"/>
</dbReference>
<keyword evidence="4" id="KW-0645">Protease</keyword>
<keyword evidence="1" id="KW-0472">Membrane</keyword>
<evidence type="ECO:0000313" key="6">
    <source>
        <dbReference type="Proteomes" id="UP001527202"/>
    </source>
</evidence>
<dbReference type="SUPFAM" id="SSF54001">
    <property type="entry name" value="Cysteine proteinases"/>
    <property type="match status" value="1"/>
</dbReference>
<sequence>MFTSLFSGDTTINFISVALILIVIVSAIQGIIRGASGSAKHLLHMVFGILITIVAIYLAWQTATLVSAPVRNWLSSLAIQIPAQEMPVWKQTYYTAVTAIRDFELFRFGVLFLLAYLIIRQALYWFVDPVLLRWAQSRWDREASPSVISAATGGLIGSVTGVWRALLVVAVLFVFVTLFPQAKPAGYIQASSLYQKGAQEVIQPFTGDFLQKQVPVFTRAVEQEFSQILQRKYEVLDANIPNNISAAAQEVTKAGKTDEEKAELLYKWVGSRVEYDWNKVELYEQQRIWKEQTPEDTFATRKGVCIDYSRLYAVMARSVGLDVKVVTGLGYDGRGGYGPHAWNEVYLADSKQWIPLDSTWFSSGGNWFNPSNFNQTHIREA</sequence>
<feature type="domain" description="Transglutaminase-like" evidence="2">
    <location>
        <begin position="297"/>
        <end position="360"/>
    </location>
</feature>
<organism evidence="4 5">
    <name type="scientific">Paenibacillus chitinolyticus</name>
    <dbReference type="NCBI Taxonomy" id="79263"/>
    <lineage>
        <taxon>Bacteria</taxon>
        <taxon>Bacillati</taxon>
        <taxon>Bacillota</taxon>
        <taxon>Bacilli</taxon>
        <taxon>Bacillales</taxon>
        <taxon>Paenibacillaceae</taxon>
        <taxon>Paenibacillus</taxon>
    </lineage>
</organism>
<keyword evidence="6" id="KW-1185">Reference proteome</keyword>
<dbReference type="GeneID" id="95378174"/>
<dbReference type="AlphaFoldDB" id="A0A410X2N8"/>
<dbReference type="Gene3D" id="3.10.620.30">
    <property type="match status" value="1"/>
</dbReference>
<dbReference type="Proteomes" id="UP000288943">
    <property type="component" value="Chromosome"/>
</dbReference>
<protein>
    <submittedName>
        <fullName evidence="4">Cysteine protease</fullName>
    </submittedName>
    <submittedName>
        <fullName evidence="3">Transglutaminase domain-containing protein</fullName>
    </submittedName>
</protein>
<dbReference type="InterPro" id="IPR038765">
    <property type="entry name" value="Papain-like_cys_pep_sf"/>
</dbReference>
<feature type="transmembrane region" description="Helical" evidence="1">
    <location>
        <begin position="42"/>
        <end position="60"/>
    </location>
</feature>
<dbReference type="RefSeq" id="WP_042233481.1">
    <property type="nucleotide sequence ID" value="NZ_CP026520.1"/>
</dbReference>
<evidence type="ECO:0000256" key="1">
    <source>
        <dbReference type="SAM" id="Phobius"/>
    </source>
</evidence>
<dbReference type="KEGG" id="pchi:PC41400_25620"/>
<accession>A0A410X2N8</accession>